<proteinExistence type="predicted"/>
<protein>
    <recommendedName>
        <fullName evidence="4">TonB C-terminal domain-containing protein</fullName>
    </recommendedName>
</protein>
<evidence type="ECO:0008006" key="4">
    <source>
        <dbReference type="Google" id="ProtNLM"/>
    </source>
</evidence>
<keyword evidence="3" id="KW-1185">Reference proteome</keyword>
<accession>A0A6M4IUC0</accession>
<sequence length="277" mass="29827">MPLLAIWAMLVSAIAPVRAQSGTRVSTVTGCWKASRPLGPTGGALSVPRDAPFTSIVLRDSGRVVLPLLNDRERAMWEARSYWSASGDSVDLTIFTGLQGWRTRLSTRALPNAMAGTATYLTDVIVANAAPLQVAVTLSRAPCQADWATLPITTRIPRSWERGQQPYFEFQVERAAALATGVKLPKGVRSMRALGRNETSDARADRPEIVVAMFIVESNGRADTSSLKLLYADGAPGTARARDAVAAILASLRFTPPMVGGQAVNQLATWRIELVKK</sequence>
<reference evidence="2 3" key="1">
    <citation type="submission" date="2020-05" db="EMBL/GenBank/DDBJ databases">
        <title>Complete genome sequence of Gemmatimonas greenlandica TET16.</title>
        <authorList>
            <person name="Zeng Y."/>
        </authorList>
    </citation>
    <scope>NUCLEOTIDE SEQUENCE [LARGE SCALE GENOMIC DNA]</scope>
    <source>
        <strain evidence="2 3">TET16</strain>
    </source>
</reference>
<dbReference type="EMBL" id="CP053085">
    <property type="protein sequence ID" value="QJR35751.1"/>
    <property type="molecule type" value="Genomic_DNA"/>
</dbReference>
<dbReference type="AlphaFoldDB" id="A0A6M4IUC0"/>
<dbReference type="Proteomes" id="UP000500938">
    <property type="component" value="Chromosome"/>
</dbReference>
<feature type="chain" id="PRO_5027024025" description="TonB C-terminal domain-containing protein" evidence="1">
    <location>
        <begin position="20"/>
        <end position="277"/>
    </location>
</feature>
<evidence type="ECO:0000313" key="3">
    <source>
        <dbReference type="Proteomes" id="UP000500938"/>
    </source>
</evidence>
<feature type="signal peptide" evidence="1">
    <location>
        <begin position="1"/>
        <end position="19"/>
    </location>
</feature>
<keyword evidence="1" id="KW-0732">Signal</keyword>
<evidence type="ECO:0000256" key="1">
    <source>
        <dbReference type="SAM" id="SignalP"/>
    </source>
</evidence>
<organism evidence="2 3">
    <name type="scientific">Gemmatimonas groenlandica</name>
    <dbReference type="NCBI Taxonomy" id="2732249"/>
    <lineage>
        <taxon>Bacteria</taxon>
        <taxon>Pseudomonadati</taxon>
        <taxon>Gemmatimonadota</taxon>
        <taxon>Gemmatimonadia</taxon>
        <taxon>Gemmatimonadales</taxon>
        <taxon>Gemmatimonadaceae</taxon>
        <taxon>Gemmatimonas</taxon>
    </lineage>
</organism>
<gene>
    <name evidence="2" type="ORF">HKW67_09615</name>
</gene>
<dbReference type="KEGG" id="ggr:HKW67_09615"/>
<evidence type="ECO:0000313" key="2">
    <source>
        <dbReference type="EMBL" id="QJR35751.1"/>
    </source>
</evidence>
<name>A0A6M4IUC0_9BACT</name>